<feature type="transmembrane region" description="Helical" evidence="4">
    <location>
        <begin position="375"/>
        <end position="398"/>
    </location>
</feature>
<feature type="transmembrane region" description="Helical" evidence="4">
    <location>
        <begin position="352"/>
        <end position="369"/>
    </location>
</feature>
<comment type="caution">
    <text evidence="6">The sequence shown here is derived from an EMBL/GenBank/DDBJ whole genome shotgun (WGS) entry which is preliminary data.</text>
</comment>
<dbReference type="InterPro" id="IPR011701">
    <property type="entry name" value="MFS"/>
</dbReference>
<dbReference type="Proteomes" id="UP001155380">
    <property type="component" value="Unassembled WGS sequence"/>
</dbReference>
<evidence type="ECO:0000256" key="1">
    <source>
        <dbReference type="ARBA" id="ARBA00022692"/>
    </source>
</evidence>
<feature type="transmembrane region" description="Helical" evidence="4">
    <location>
        <begin position="112"/>
        <end position="134"/>
    </location>
</feature>
<dbReference type="EMBL" id="JAMXLX010000001">
    <property type="protein sequence ID" value="MCO5955955.1"/>
    <property type="molecule type" value="Genomic_DNA"/>
</dbReference>
<dbReference type="PANTHER" id="PTHR23534:SF1">
    <property type="entry name" value="MAJOR FACILITATOR SUPERFAMILY PROTEIN"/>
    <property type="match status" value="1"/>
</dbReference>
<dbReference type="Gene3D" id="1.20.1250.20">
    <property type="entry name" value="MFS general substrate transporter like domains"/>
    <property type="match status" value="1"/>
</dbReference>
<feature type="transmembrane region" description="Helical" evidence="4">
    <location>
        <begin position="292"/>
        <end position="311"/>
    </location>
</feature>
<proteinExistence type="predicted"/>
<dbReference type="Pfam" id="PF07690">
    <property type="entry name" value="MFS_1"/>
    <property type="match status" value="1"/>
</dbReference>
<feature type="transmembrane region" description="Helical" evidence="4">
    <location>
        <begin position="266"/>
        <end position="285"/>
    </location>
</feature>
<organism evidence="6 7">
    <name type="scientific">Ciceribacter sichuanensis</name>
    <dbReference type="NCBI Taxonomy" id="2949647"/>
    <lineage>
        <taxon>Bacteria</taxon>
        <taxon>Pseudomonadati</taxon>
        <taxon>Pseudomonadota</taxon>
        <taxon>Alphaproteobacteria</taxon>
        <taxon>Hyphomicrobiales</taxon>
        <taxon>Rhizobiaceae</taxon>
        <taxon>Ciceribacter</taxon>
    </lineage>
</organism>
<evidence type="ECO:0000313" key="7">
    <source>
        <dbReference type="Proteomes" id="UP001155380"/>
    </source>
</evidence>
<keyword evidence="1 4" id="KW-0812">Transmembrane</keyword>
<gene>
    <name evidence="6" type="ORF">NBH21_04135</name>
</gene>
<dbReference type="SUPFAM" id="SSF103473">
    <property type="entry name" value="MFS general substrate transporter"/>
    <property type="match status" value="1"/>
</dbReference>
<dbReference type="PROSITE" id="PS50850">
    <property type="entry name" value="MFS"/>
    <property type="match status" value="1"/>
</dbReference>
<feature type="transmembrane region" description="Helical" evidence="4">
    <location>
        <begin position="317"/>
        <end position="340"/>
    </location>
</feature>
<evidence type="ECO:0000259" key="5">
    <source>
        <dbReference type="PROSITE" id="PS50850"/>
    </source>
</evidence>
<dbReference type="InterPro" id="IPR020846">
    <property type="entry name" value="MFS_dom"/>
</dbReference>
<name>A0AAJ1F3U7_9HYPH</name>
<accession>A0AAJ1F3U7</accession>
<evidence type="ECO:0000256" key="2">
    <source>
        <dbReference type="ARBA" id="ARBA00022989"/>
    </source>
</evidence>
<feature type="transmembrane region" description="Helical" evidence="4">
    <location>
        <begin position="174"/>
        <end position="198"/>
    </location>
</feature>
<dbReference type="RefSeq" id="WP_250912658.1">
    <property type="nucleotide sequence ID" value="NZ_JAMXLX010000001.1"/>
</dbReference>
<evidence type="ECO:0000256" key="4">
    <source>
        <dbReference type="SAM" id="Phobius"/>
    </source>
</evidence>
<dbReference type="PANTHER" id="PTHR23534">
    <property type="entry name" value="MFS PERMEASE"/>
    <property type="match status" value="1"/>
</dbReference>
<feature type="transmembrane region" description="Helical" evidence="4">
    <location>
        <begin position="226"/>
        <end position="254"/>
    </location>
</feature>
<dbReference type="InterPro" id="IPR036259">
    <property type="entry name" value="MFS_trans_sf"/>
</dbReference>
<feature type="transmembrane region" description="Helical" evidence="4">
    <location>
        <begin position="146"/>
        <end position="168"/>
    </location>
</feature>
<dbReference type="GO" id="GO:0022857">
    <property type="term" value="F:transmembrane transporter activity"/>
    <property type="evidence" value="ECO:0007669"/>
    <property type="project" value="InterPro"/>
</dbReference>
<feature type="domain" description="Major facilitator superfamily (MFS) profile" evidence="5">
    <location>
        <begin position="221"/>
        <end position="409"/>
    </location>
</feature>
<reference evidence="6" key="1">
    <citation type="submission" date="2022-06" db="EMBL/GenBank/DDBJ databases">
        <authorList>
            <person name="Sun Q."/>
        </authorList>
    </citation>
    <scope>NUCLEOTIDE SEQUENCE</scope>
    <source>
        <strain evidence="6">S101</strain>
    </source>
</reference>
<feature type="transmembrane region" description="Helical" evidence="4">
    <location>
        <begin position="87"/>
        <end position="106"/>
    </location>
</feature>
<protein>
    <submittedName>
        <fullName evidence="6">MFS transporter</fullName>
    </submittedName>
</protein>
<keyword evidence="3 4" id="KW-0472">Membrane</keyword>
<feature type="transmembrane region" description="Helical" evidence="4">
    <location>
        <begin position="20"/>
        <end position="40"/>
    </location>
</feature>
<sequence>MTAAEPRGLEGQLRSARRNVFLLAAAQSILGSAAPLSFAVGGLAGFQLLGADKSLATAPLTGFNVGVALGAIVVAVASRFLGRRESFMLGAMMGATGGAVAALALFRSDFWLFAFGLMLIGLSGGFTQKIRFAAADASPSFYKGKAISWILAGGIVSAIVGPQLAIWLKDAMAPVTFAGAFIGLVPLMLLAIVVLAFLKLPDAAGKTGENGEPARPLREIVTNQRFITGMICGISSYALMTFMMTGAPLAMVIGCGFSSELATLGIQWHVIAMFAPSFFTGMLISRFGTEKVVAAGLLILMACAIVAHMGVELWNFWGALVLLGVGWNFGFIGATAIVASSYRPHEADKVQGFHDIILFGTVALSSFSSGKVFTAFGWSVMNLVVWPVTIVCLILVVLQMRATAAARKG</sequence>
<evidence type="ECO:0000313" key="6">
    <source>
        <dbReference type="EMBL" id="MCO5955955.1"/>
    </source>
</evidence>
<keyword evidence="2 4" id="KW-1133">Transmembrane helix</keyword>
<feature type="transmembrane region" description="Helical" evidence="4">
    <location>
        <begin position="60"/>
        <end position="80"/>
    </location>
</feature>
<dbReference type="AlphaFoldDB" id="A0AAJ1F3U7"/>
<evidence type="ECO:0000256" key="3">
    <source>
        <dbReference type="ARBA" id="ARBA00023136"/>
    </source>
</evidence>